<accession>A0ABV0UAR0</accession>
<sequence length="66" mass="7429">ISQTLTGNPNNTLRLFGSASCVANTQPRQIDTKEESALTIKMCLLMRRTLITVVVFTLLLLLHWKN</sequence>
<feature type="non-terminal residue" evidence="2">
    <location>
        <position position="1"/>
    </location>
</feature>
<evidence type="ECO:0000256" key="1">
    <source>
        <dbReference type="SAM" id="Phobius"/>
    </source>
</evidence>
<organism evidence="2 3">
    <name type="scientific">Ilyodon furcidens</name>
    <name type="common">goldbreast splitfin</name>
    <dbReference type="NCBI Taxonomy" id="33524"/>
    <lineage>
        <taxon>Eukaryota</taxon>
        <taxon>Metazoa</taxon>
        <taxon>Chordata</taxon>
        <taxon>Craniata</taxon>
        <taxon>Vertebrata</taxon>
        <taxon>Euteleostomi</taxon>
        <taxon>Actinopterygii</taxon>
        <taxon>Neopterygii</taxon>
        <taxon>Teleostei</taxon>
        <taxon>Neoteleostei</taxon>
        <taxon>Acanthomorphata</taxon>
        <taxon>Ovalentaria</taxon>
        <taxon>Atherinomorphae</taxon>
        <taxon>Cyprinodontiformes</taxon>
        <taxon>Goodeidae</taxon>
        <taxon>Ilyodon</taxon>
    </lineage>
</organism>
<reference evidence="2 3" key="1">
    <citation type="submission" date="2021-06" db="EMBL/GenBank/DDBJ databases">
        <authorList>
            <person name="Palmer J.M."/>
        </authorList>
    </citation>
    <scope>NUCLEOTIDE SEQUENCE [LARGE SCALE GENOMIC DNA]</scope>
    <source>
        <strain evidence="3">if_2019</strain>
        <tissue evidence="2">Muscle</tissue>
    </source>
</reference>
<dbReference type="Proteomes" id="UP001482620">
    <property type="component" value="Unassembled WGS sequence"/>
</dbReference>
<evidence type="ECO:0000313" key="3">
    <source>
        <dbReference type="Proteomes" id="UP001482620"/>
    </source>
</evidence>
<name>A0ABV0UAR0_9TELE</name>
<keyword evidence="1" id="KW-1133">Transmembrane helix</keyword>
<keyword evidence="1" id="KW-0812">Transmembrane</keyword>
<protein>
    <submittedName>
        <fullName evidence="2">Uncharacterized protein</fullName>
    </submittedName>
</protein>
<dbReference type="EMBL" id="JAHRIQ010064008">
    <property type="protein sequence ID" value="MEQ2242283.1"/>
    <property type="molecule type" value="Genomic_DNA"/>
</dbReference>
<evidence type="ECO:0000313" key="2">
    <source>
        <dbReference type="EMBL" id="MEQ2242283.1"/>
    </source>
</evidence>
<comment type="caution">
    <text evidence="2">The sequence shown here is derived from an EMBL/GenBank/DDBJ whole genome shotgun (WGS) entry which is preliminary data.</text>
</comment>
<keyword evidence="1" id="KW-0472">Membrane</keyword>
<gene>
    <name evidence="2" type="ORF">ILYODFUR_034206</name>
</gene>
<feature type="transmembrane region" description="Helical" evidence="1">
    <location>
        <begin position="45"/>
        <end position="64"/>
    </location>
</feature>
<proteinExistence type="predicted"/>
<feature type="non-terminal residue" evidence="2">
    <location>
        <position position="66"/>
    </location>
</feature>
<keyword evidence="3" id="KW-1185">Reference proteome</keyword>